<evidence type="ECO:0000256" key="1">
    <source>
        <dbReference type="ARBA" id="ARBA00022729"/>
    </source>
</evidence>
<dbReference type="InterPro" id="IPR051829">
    <property type="entry name" value="Multiheme_Cytochr_ET"/>
</dbReference>
<feature type="chain" id="PRO_5019312865" description="Cytochrome c-552/4 domain-containing protein" evidence="2">
    <location>
        <begin position="24"/>
        <end position="633"/>
    </location>
</feature>
<organism evidence="4 5">
    <name type="scientific">Candidatus Abyssobacteria bacterium SURF_17</name>
    <dbReference type="NCBI Taxonomy" id="2093361"/>
    <lineage>
        <taxon>Bacteria</taxon>
        <taxon>Pseudomonadati</taxon>
        <taxon>Candidatus Hydrogenedentota</taxon>
        <taxon>Candidatus Abyssobacteria</taxon>
    </lineage>
</organism>
<name>A0A419ENF9_9BACT</name>
<dbReference type="InterPro" id="IPR036280">
    <property type="entry name" value="Multihaem_cyt_sf"/>
</dbReference>
<dbReference type="EMBL" id="QZKI01000142">
    <property type="protein sequence ID" value="RJP64312.1"/>
    <property type="molecule type" value="Genomic_DNA"/>
</dbReference>
<dbReference type="Proteomes" id="UP000285961">
    <property type="component" value="Unassembled WGS sequence"/>
</dbReference>
<sequence length="633" mass="69367">MFTVVRVAVTAAMLVFVVSPASVAQKEAAARGEGCLGCHKSIEVINYKMALAWGADKKCEVCHYGQPSAATELEAHVGLIANPGDLRVIERTCGKCHSDYGEIQKLTVEGVDNHVGKVVRSLMATAAGEIAGTRYLWNQQSTRSGIFGVRAVSDLDRNQPEGAVARLQELPPASNSDPDSLLRGACLRCHLWTEDKQTPGIYRPAGCSACHVLYEKDGLSRSADTTVPKDEPGHPAYHVITTKVPTSQCLWCHNDGGGRVGLSYVGLAVTASALSPQQVPQPAPQNAYGASLMHVRPDIHYRRGMDCIDCHDTLDLHGDGNMYSHQEYQVGIRCETCHGSSTRPPSFRTERGNLLRNVEVEQGQPLLRTKLYRERHLIPLLYDGQNDSSALPDIWHKGHERLECYACHSASVPQCYVCHMVRDDRQMSPVDWGVGMGEQQAVRPSTGSWIGRKLFQLWDDAVLGINRRGRVAPFTPGGQAVLDHIDHEGEEVKRNHTFTTAAGLYGFSMSPVQPHTVDTESRTCSSCHSSPKALGLGTEGFVDPKRFGLPFSFPPDKLIDGEGARIQDSAREGVRPFTSEELTLVFKSETCIDCHQTPPEHTAVAPEPSASPRAADRLHHKAIQEMLHVQEEE</sequence>
<evidence type="ECO:0000259" key="3">
    <source>
        <dbReference type="Pfam" id="PF13435"/>
    </source>
</evidence>
<evidence type="ECO:0000256" key="2">
    <source>
        <dbReference type="SAM" id="SignalP"/>
    </source>
</evidence>
<protein>
    <recommendedName>
        <fullName evidence="3">Cytochrome c-552/4 domain-containing protein</fullName>
    </recommendedName>
</protein>
<evidence type="ECO:0000313" key="4">
    <source>
        <dbReference type="EMBL" id="RJP64312.1"/>
    </source>
</evidence>
<dbReference type="Pfam" id="PF13435">
    <property type="entry name" value="Cytochrome_C554"/>
    <property type="match status" value="1"/>
</dbReference>
<dbReference type="InterPro" id="IPR023155">
    <property type="entry name" value="Cyt_c-552/4"/>
</dbReference>
<comment type="caution">
    <text evidence="4">The sequence shown here is derived from an EMBL/GenBank/DDBJ whole genome shotgun (WGS) entry which is preliminary data.</text>
</comment>
<reference evidence="4 5" key="1">
    <citation type="journal article" date="2017" name="ISME J.">
        <title>Energy and carbon metabolisms in a deep terrestrial subsurface fluid microbial community.</title>
        <authorList>
            <person name="Momper L."/>
            <person name="Jungbluth S.P."/>
            <person name="Lee M.D."/>
            <person name="Amend J.P."/>
        </authorList>
    </citation>
    <scope>NUCLEOTIDE SEQUENCE [LARGE SCALE GENOMIC DNA]</scope>
    <source>
        <strain evidence="4">SURF_17</strain>
    </source>
</reference>
<dbReference type="SUPFAM" id="SSF48695">
    <property type="entry name" value="Multiheme cytochromes"/>
    <property type="match status" value="2"/>
</dbReference>
<feature type="signal peptide" evidence="2">
    <location>
        <begin position="1"/>
        <end position="23"/>
    </location>
</feature>
<feature type="domain" description="Cytochrome c-552/4" evidence="3">
    <location>
        <begin position="295"/>
        <end position="339"/>
    </location>
</feature>
<dbReference type="GO" id="GO:0016491">
    <property type="term" value="F:oxidoreductase activity"/>
    <property type="evidence" value="ECO:0007669"/>
    <property type="project" value="TreeGrafter"/>
</dbReference>
<dbReference type="PANTHER" id="PTHR35038">
    <property type="entry name" value="DISSIMILATORY SULFITE REDUCTASE SIRA"/>
    <property type="match status" value="1"/>
</dbReference>
<gene>
    <name evidence="4" type="ORF">C4532_19655</name>
</gene>
<evidence type="ECO:0000313" key="5">
    <source>
        <dbReference type="Proteomes" id="UP000285961"/>
    </source>
</evidence>
<keyword evidence="1 2" id="KW-0732">Signal</keyword>
<dbReference type="PANTHER" id="PTHR35038:SF8">
    <property type="entry name" value="C-TYPE POLYHEME CYTOCHROME OMCC"/>
    <property type="match status" value="1"/>
</dbReference>
<proteinExistence type="predicted"/>
<accession>A0A419ENF9</accession>
<dbReference type="AlphaFoldDB" id="A0A419ENF9"/>